<evidence type="ECO:0000256" key="1">
    <source>
        <dbReference type="SAM" id="MobiDB-lite"/>
    </source>
</evidence>
<protein>
    <recommendedName>
        <fullName evidence="5">Secreted protein</fullName>
    </recommendedName>
</protein>
<name>A0AAD9EIH1_9PEZI</name>
<feature type="region of interest" description="Disordered" evidence="1">
    <location>
        <begin position="36"/>
        <end position="65"/>
    </location>
</feature>
<organism evidence="3 4">
    <name type="scientific">Colletotrichum chrysophilum</name>
    <dbReference type="NCBI Taxonomy" id="1836956"/>
    <lineage>
        <taxon>Eukaryota</taxon>
        <taxon>Fungi</taxon>
        <taxon>Dikarya</taxon>
        <taxon>Ascomycota</taxon>
        <taxon>Pezizomycotina</taxon>
        <taxon>Sordariomycetes</taxon>
        <taxon>Hypocreomycetidae</taxon>
        <taxon>Glomerellales</taxon>
        <taxon>Glomerellaceae</taxon>
        <taxon>Colletotrichum</taxon>
        <taxon>Colletotrichum gloeosporioides species complex</taxon>
    </lineage>
</organism>
<proteinExistence type="predicted"/>
<reference evidence="3" key="1">
    <citation type="submission" date="2023-01" db="EMBL/GenBank/DDBJ databases">
        <title>Colletotrichum chrysophilum M932 genome sequence.</title>
        <authorList>
            <person name="Baroncelli R."/>
        </authorList>
    </citation>
    <scope>NUCLEOTIDE SEQUENCE</scope>
    <source>
        <strain evidence="3">M932</strain>
    </source>
</reference>
<dbReference type="EMBL" id="JAQOWY010000163">
    <property type="protein sequence ID" value="KAK1848747.1"/>
    <property type="molecule type" value="Genomic_DNA"/>
</dbReference>
<gene>
    <name evidence="3" type="ORF">CCHR01_08652</name>
</gene>
<evidence type="ECO:0000313" key="3">
    <source>
        <dbReference type="EMBL" id="KAK1848747.1"/>
    </source>
</evidence>
<dbReference type="Proteomes" id="UP001243330">
    <property type="component" value="Unassembled WGS sequence"/>
</dbReference>
<feature type="signal peptide" evidence="2">
    <location>
        <begin position="1"/>
        <end position="30"/>
    </location>
</feature>
<keyword evidence="4" id="KW-1185">Reference proteome</keyword>
<accession>A0AAD9EIH1</accession>
<keyword evidence="2" id="KW-0732">Signal</keyword>
<evidence type="ECO:0000313" key="4">
    <source>
        <dbReference type="Proteomes" id="UP001243330"/>
    </source>
</evidence>
<feature type="compositionally biased region" description="Polar residues" evidence="1">
    <location>
        <begin position="36"/>
        <end position="50"/>
    </location>
</feature>
<evidence type="ECO:0000256" key="2">
    <source>
        <dbReference type="SAM" id="SignalP"/>
    </source>
</evidence>
<sequence length="65" mass="7143">MGMRPGGKQHQHRHLLLLLLLHGNDLTSHAAGRRCSNQHYLPPASRTNASEALRKQLAGAQPDLT</sequence>
<dbReference type="AlphaFoldDB" id="A0AAD9EIH1"/>
<evidence type="ECO:0008006" key="5">
    <source>
        <dbReference type="Google" id="ProtNLM"/>
    </source>
</evidence>
<feature type="chain" id="PRO_5042061859" description="Secreted protein" evidence="2">
    <location>
        <begin position="31"/>
        <end position="65"/>
    </location>
</feature>
<comment type="caution">
    <text evidence="3">The sequence shown here is derived from an EMBL/GenBank/DDBJ whole genome shotgun (WGS) entry which is preliminary data.</text>
</comment>